<comment type="pathway">
    <text evidence="6">Phospholipid metabolism.</text>
</comment>
<dbReference type="GO" id="GO:0047184">
    <property type="term" value="F:1-acylglycerophosphocholine O-acyltransferase activity"/>
    <property type="evidence" value="ECO:0007669"/>
    <property type="project" value="TreeGrafter"/>
</dbReference>
<evidence type="ECO:0000256" key="7">
    <source>
        <dbReference type="SAM" id="Phobius"/>
    </source>
</evidence>
<keyword evidence="7" id="KW-0812">Transmembrane</keyword>
<evidence type="ECO:0000256" key="2">
    <source>
        <dbReference type="ARBA" id="ARBA00005074"/>
    </source>
</evidence>
<name>A0A8C6YSW3_NOTPE</name>
<dbReference type="GO" id="GO:0030258">
    <property type="term" value="P:lipid modification"/>
    <property type="evidence" value="ECO:0007669"/>
    <property type="project" value="TreeGrafter"/>
</dbReference>
<reference evidence="8" key="2">
    <citation type="submission" date="2025-09" db="UniProtKB">
        <authorList>
            <consortium name="Ensembl"/>
        </authorList>
    </citation>
    <scope>IDENTIFICATION</scope>
</reference>
<evidence type="ECO:0000256" key="1">
    <source>
        <dbReference type="ARBA" id="ARBA00004240"/>
    </source>
</evidence>
<evidence type="ECO:0000256" key="6">
    <source>
        <dbReference type="ARBA" id="ARBA00025707"/>
    </source>
</evidence>
<evidence type="ECO:0000313" key="9">
    <source>
        <dbReference type="Proteomes" id="UP000694420"/>
    </source>
</evidence>
<comment type="pathway">
    <text evidence="2">Lipid metabolism; phospholipid metabolism.</text>
</comment>
<feature type="transmembrane region" description="Helical" evidence="7">
    <location>
        <begin position="104"/>
        <end position="122"/>
    </location>
</feature>
<evidence type="ECO:0000256" key="4">
    <source>
        <dbReference type="ARBA" id="ARBA00022824"/>
    </source>
</evidence>
<protein>
    <submittedName>
        <fullName evidence="8">Uncharacterized protein</fullName>
    </submittedName>
</protein>
<keyword evidence="9" id="KW-1185">Reference proteome</keyword>
<dbReference type="PANTHER" id="PTHR13906">
    <property type="entry name" value="PORCUPINE"/>
    <property type="match status" value="1"/>
</dbReference>
<evidence type="ECO:0000256" key="3">
    <source>
        <dbReference type="ARBA" id="ARBA00010323"/>
    </source>
</evidence>
<dbReference type="GO" id="GO:0005783">
    <property type="term" value="C:endoplasmic reticulum"/>
    <property type="evidence" value="ECO:0007669"/>
    <property type="project" value="UniProtKB-SubCell"/>
</dbReference>
<dbReference type="Ensembl" id="ENSNPET00000003377.1">
    <property type="protein sequence ID" value="ENSNPEP00000003312.1"/>
    <property type="gene ID" value="ENSNPEG00000002540.1"/>
</dbReference>
<dbReference type="InterPro" id="IPR049941">
    <property type="entry name" value="LPLAT_7/PORCN-like"/>
</dbReference>
<keyword evidence="7" id="KW-0472">Membrane</keyword>
<dbReference type="GO" id="GO:0006656">
    <property type="term" value="P:phosphatidylcholine biosynthetic process"/>
    <property type="evidence" value="ECO:0007669"/>
    <property type="project" value="TreeGrafter"/>
</dbReference>
<comment type="similarity">
    <text evidence="3">Belongs to the membrane-bound acyltransferase family.</text>
</comment>
<evidence type="ECO:0000256" key="5">
    <source>
        <dbReference type="ARBA" id="ARBA00023098"/>
    </source>
</evidence>
<organism evidence="8 9">
    <name type="scientific">Nothoprocta perdicaria</name>
    <name type="common">Chilean tinamou</name>
    <name type="synonym">Crypturus perdicarius</name>
    <dbReference type="NCBI Taxonomy" id="30464"/>
    <lineage>
        <taxon>Eukaryota</taxon>
        <taxon>Metazoa</taxon>
        <taxon>Chordata</taxon>
        <taxon>Craniata</taxon>
        <taxon>Vertebrata</taxon>
        <taxon>Euteleostomi</taxon>
        <taxon>Archelosauria</taxon>
        <taxon>Archosauria</taxon>
        <taxon>Dinosauria</taxon>
        <taxon>Saurischia</taxon>
        <taxon>Theropoda</taxon>
        <taxon>Coelurosauria</taxon>
        <taxon>Aves</taxon>
        <taxon>Palaeognathae</taxon>
        <taxon>Tinamiformes</taxon>
        <taxon>Tinamidae</taxon>
        <taxon>Nothoprocta</taxon>
    </lineage>
</organism>
<feature type="transmembrane region" description="Helical" evidence="7">
    <location>
        <begin position="57"/>
        <end position="74"/>
    </location>
</feature>
<dbReference type="GO" id="GO:0071617">
    <property type="term" value="F:lysophospholipid acyltransferase activity"/>
    <property type="evidence" value="ECO:0007669"/>
    <property type="project" value="TreeGrafter"/>
</dbReference>
<reference evidence="8" key="1">
    <citation type="submission" date="2025-08" db="UniProtKB">
        <authorList>
            <consortium name="Ensembl"/>
        </authorList>
    </citation>
    <scope>IDENTIFICATION</scope>
</reference>
<comment type="subcellular location">
    <subcellularLocation>
        <location evidence="1">Endoplasmic reticulum</location>
    </subcellularLocation>
</comment>
<sequence length="182" mass="20685">DPWRTEGREGAPPAMGRREEGFGVAPLAPLWEEAGLLSAEGYPFALFQRRFLFQKEAYLIHLYNVLTGLSIAYFNFGMQFFHSLICVLVQFLILRLMGRTVTAVFTTFFFQMAYLMAGYYFTATEHYDIKWTMPHCVLTLKLIGLAIDYYDGGKDSLCPCSQAPEFGPAVPSNLYLVKPIHL</sequence>
<dbReference type="AlphaFoldDB" id="A0A8C6YSW3"/>
<dbReference type="GO" id="GO:0016020">
    <property type="term" value="C:membrane"/>
    <property type="evidence" value="ECO:0007669"/>
    <property type="project" value="TreeGrafter"/>
</dbReference>
<accession>A0A8C6YSW3</accession>
<keyword evidence="4" id="KW-0256">Endoplasmic reticulum</keyword>
<keyword evidence="7" id="KW-1133">Transmembrane helix</keyword>
<keyword evidence="5" id="KW-0443">Lipid metabolism</keyword>
<proteinExistence type="inferred from homology"/>
<evidence type="ECO:0000313" key="8">
    <source>
        <dbReference type="Ensembl" id="ENSNPEP00000003312.1"/>
    </source>
</evidence>
<dbReference type="Proteomes" id="UP000694420">
    <property type="component" value="Unplaced"/>
</dbReference>
<dbReference type="PANTHER" id="PTHR13906:SF14">
    <property type="entry name" value="LYSOPHOSPHOLIPID ACYLTRANSFERASE 5"/>
    <property type="match status" value="1"/>
</dbReference>